<feature type="transmembrane region" description="Helical" evidence="2">
    <location>
        <begin position="203"/>
        <end position="221"/>
    </location>
</feature>
<feature type="transmembrane region" description="Helical" evidence="2">
    <location>
        <begin position="227"/>
        <end position="247"/>
    </location>
</feature>
<dbReference type="EMBL" id="JAAATY010000027">
    <property type="protein sequence ID" value="NRN69385.1"/>
    <property type="molecule type" value="Genomic_DNA"/>
</dbReference>
<keyword evidence="4" id="KW-1185">Reference proteome</keyword>
<evidence type="ECO:0000313" key="3">
    <source>
        <dbReference type="EMBL" id="NRN69385.1"/>
    </source>
</evidence>
<keyword evidence="2" id="KW-1133">Transmembrane helix</keyword>
<dbReference type="RefSeq" id="WP_173139524.1">
    <property type="nucleotide sequence ID" value="NZ_JAAATY010000027.1"/>
</dbReference>
<evidence type="ECO:0008006" key="5">
    <source>
        <dbReference type="Google" id="ProtNLM"/>
    </source>
</evidence>
<comment type="caution">
    <text evidence="3">The sequence shown here is derived from an EMBL/GenBank/DDBJ whole genome shotgun (WGS) entry which is preliminary data.</text>
</comment>
<organism evidence="3 4">
    <name type="scientific">Kibdelosporangium persicum</name>
    <dbReference type="NCBI Taxonomy" id="2698649"/>
    <lineage>
        <taxon>Bacteria</taxon>
        <taxon>Bacillati</taxon>
        <taxon>Actinomycetota</taxon>
        <taxon>Actinomycetes</taxon>
        <taxon>Pseudonocardiales</taxon>
        <taxon>Pseudonocardiaceae</taxon>
        <taxon>Kibdelosporangium</taxon>
    </lineage>
</organism>
<gene>
    <name evidence="3" type="ORF">GC106_66420</name>
</gene>
<feature type="region of interest" description="Disordered" evidence="1">
    <location>
        <begin position="301"/>
        <end position="333"/>
    </location>
</feature>
<reference evidence="3 4" key="1">
    <citation type="submission" date="2020-01" db="EMBL/GenBank/DDBJ databases">
        <title>Kibdelosporangium persica a novel Actinomycetes from a hot desert in Iran.</title>
        <authorList>
            <person name="Safaei N."/>
            <person name="Zaburannyi N."/>
            <person name="Mueller R."/>
            <person name="Wink J."/>
        </authorList>
    </citation>
    <scope>NUCLEOTIDE SEQUENCE [LARGE SCALE GENOMIC DNA]</scope>
    <source>
        <strain evidence="3 4">4NS15</strain>
    </source>
</reference>
<evidence type="ECO:0000313" key="4">
    <source>
        <dbReference type="Proteomes" id="UP000763557"/>
    </source>
</evidence>
<evidence type="ECO:0000256" key="2">
    <source>
        <dbReference type="SAM" id="Phobius"/>
    </source>
</evidence>
<protein>
    <recommendedName>
        <fullName evidence="5">DUF4231 domain-containing protein</fullName>
    </recommendedName>
</protein>
<sequence>MIDAGIARLQSTFSRRFVVGTFYPVLLVFIAAAVLYLAATGRAGPVFTSFARLPGVTQALMLAGVLLVLATTAHILSSFHPALTRFYEGYWPRRLSRLRTRMIARHRRRWRAMADAEAQARAEGRHQDANDLQLTLARSYPPSTRPDAFLPTRLGNVLRTAEIYPHERYGIDAVIIWPRLRHILPTPTVDELVETRTAMASLLLLRTLCTAFGIVAPITIIATTQSWWLAAASLTAWLVASISHRAAVQLGRTYADHVRTVFDLHRLELIKHLGLETPTTLSAERLLWDDLTQFYFRNLPHSLPQRQPTDDTTEPTAPPEPRPKPAPSTDERP</sequence>
<evidence type="ECO:0000256" key="1">
    <source>
        <dbReference type="SAM" id="MobiDB-lite"/>
    </source>
</evidence>
<dbReference type="Proteomes" id="UP000763557">
    <property type="component" value="Unassembled WGS sequence"/>
</dbReference>
<feature type="transmembrane region" description="Helical" evidence="2">
    <location>
        <begin position="59"/>
        <end position="76"/>
    </location>
</feature>
<feature type="compositionally biased region" description="Pro residues" evidence="1">
    <location>
        <begin position="316"/>
        <end position="326"/>
    </location>
</feature>
<proteinExistence type="predicted"/>
<name>A0ABX2FDD9_9PSEU</name>
<accession>A0ABX2FDD9</accession>
<keyword evidence="2" id="KW-0812">Transmembrane</keyword>
<keyword evidence="2" id="KW-0472">Membrane</keyword>
<feature type="transmembrane region" description="Helical" evidence="2">
    <location>
        <begin position="17"/>
        <end position="39"/>
    </location>
</feature>